<dbReference type="EMBL" id="JADKFW010000021">
    <property type="protein sequence ID" value="MBK9719658.1"/>
    <property type="molecule type" value="Genomic_DNA"/>
</dbReference>
<organism evidence="2 3">
    <name type="scientific">Candidatus Defluviibacterium haderslevense</name>
    <dbReference type="NCBI Taxonomy" id="2981993"/>
    <lineage>
        <taxon>Bacteria</taxon>
        <taxon>Pseudomonadati</taxon>
        <taxon>Bacteroidota</taxon>
        <taxon>Saprospiria</taxon>
        <taxon>Saprospirales</taxon>
        <taxon>Saprospiraceae</taxon>
        <taxon>Candidatus Defluviibacterium</taxon>
    </lineage>
</organism>
<reference evidence="2 3" key="1">
    <citation type="submission" date="2020-10" db="EMBL/GenBank/DDBJ databases">
        <title>Connecting structure to function with the recovery of over 1000 high-quality activated sludge metagenome-assembled genomes encoding full-length rRNA genes using long-read sequencing.</title>
        <authorList>
            <person name="Singleton C.M."/>
            <person name="Petriglieri F."/>
            <person name="Kristensen J.M."/>
            <person name="Kirkegaard R.H."/>
            <person name="Michaelsen T.Y."/>
            <person name="Andersen M.H."/>
            <person name="Karst S.M."/>
            <person name="Dueholm M.S."/>
            <person name="Nielsen P.H."/>
            <person name="Albertsen M."/>
        </authorList>
    </citation>
    <scope>NUCLEOTIDE SEQUENCE [LARGE SCALE GENOMIC DNA]</scope>
    <source>
        <strain evidence="2">Ribe_18-Q3-R11-54_BAT3C.373</strain>
    </source>
</reference>
<evidence type="ECO:0008006" key="4">
    <source>
        <dbReference type="Google" id="ProtNLM"/>
    </source>
</evidence>
<comment type="caution">
    <text evidence="2">The sequence shown here is derived from an EMBL/GenBank/DDBJ whole genome shotgun (WGS) entry which is preliminary data.</text>
</comment>
<protein>
    <recommendedName>
        <fullName evidence="4">Outer membrane protein beta-barrel domain-containing protein</fullName>
    </recommendedName>
</protein>
<feature type="signal peptide" evidence="1">
    <location>
        <begin position="1"/>
        <end position="23"/>
    </location>
</feature>
<feature type="chain" id="PRO_5038387600" description="Outer membrane protein beta-barrel domain-containing protein" evidence="1">
    <location>
        <begin position="24"/>
        <end position="189"/>
    </location>
</feature>
<sequence length="189" mass="21168">MRNSILSMLLFLAICLESSVLVAQNDTKNSKIPRHVVFAELLGPGMSLSVNYDFRFGNQIDGLGMRIGIGGYKFNENDRFSLPIGLNYLVGRKNMFFELGGNVVYSSSGFFLANGFVFDFDDNEYSTGKLLGVLNLGMRRQAVEGGFNFRASINPVFGVQKTRDIFTNVETEEFFFWPLYGGVSFGYSF</sequence>
<keyword evidence="1" id="KW-0732">Signal</keyword>
<evidence type="ECO:0000313" key="3">
    <source>
        <dbReference type="Proteomes" id="UP000808349"/>
    </source>
</evidence>
<evidence type="ECO:0000256" key="1">
    <source>
        <dbReference type="SAM" id="SignalP"/>
    </source>
</evidence>
<evidence type="ECO:0000313" key="2">
    <source>
        <dbReference type="EMBL" id="MBK9719658.1"/>
    </source>
</evidence>
<accession>A0A9D7SC19</accession>
<gene>
    <name evidence="2" type="ORF">IPO85_19495</name>
</gene>
<proteinExistence type="predicted"/>
<dbReference type="AlphaFoldDB" id="A0A9D7SC19"/>
<name>A0A9D7SC19_9BACT</name>
<dbReference type="Proteomes" id="UP000808349">
    <property type="component" value="Unassembled WGS sequence"/>
</dbReference>